<sequence length="212" mass="24189">MARIKAIYGKQLLEKTYKTFPFEGEWARALGNPEVAGFWLVYGREKQGKTWFSLLLAEYLSNYETTLYVSAEQGTGKTFQDAYTRAGLNPSNRQLKMIPYTELTEIENALGKQRSPKVVIIDNTTVYKEEFTAPKFRQWMRKYKNTLFVIISHEEKGEPDLAVGRLCKKLAEIVIRVEGLACHVSGRCPGGTLVINEEKAQLYYDTNITPNS</sequence>
<accession>A0A8S5M9N8</accession>
<keyword evidence="1" id="KW-0378">Hydrolase</keyword>
<dbReference type="EMBL" id="BK014852">
    <property type="protein sequence ID" value="DAD78799.1"/>
    <property type="molecule type" value="Genomic_DNA"/>
</dbReference>
<evidence type="ECO:0000313" key="1">
    <source>
        <dbReference type="EMBL" id="DAD78799.1"/>
    </source>
</evidence>
<dbReference type="SUPFAM" id="SSF52540">
    <property type="entry name" value="P-loop containing nucleoside triphosphate hydrolases"/>
    <property type="match status" value="1"/>
</dbReference>
<protein>
    <submittedName>
        <fullName evidence="1">Putative ATP-dependent serine protease</fullName>
    </submittedName>
</protein>
<dbReference type="Gene3D" id="3.40.50.300">
    <property type="entry name" value="P-loop containing nucleotide triphosphate hydrolases"/>
    <property type="match status" value="1"/>
</dbReference>
<reference evidence="1" key="1">
    <citation type="journal article" date="2021" name="Proc. Natl. Acad. Sci. U.S.A.">
        <title>A Catalog of Tens of Thousands of Viruses from Human Metagenomes Reveals Hidden Associations with Chronic Diseases.</title>
        <authorList>
            <person name="Tisza M.J."/>
            <person name="Buck C.B."/>
        </authorList>
    </citation>
    <scope>NUCLEOTIDE SEQUENCE</scope>
    <source>
        <strain evidence="1">Ct1Js5</strain>
    </source>
</reference>
<keyword evidence="1" id="KW-0645">Protease</keyword>
<dbReference type="GO" id="GO:0008233">
    <property type="term" value="F:peptidase activity"/>
    <property type="evidence" value="ECO:0007669"/>
    <property type="project" value="UniProtKB-KW"/>
</dbReference>
<dbReference type="GO" id="GO:0006508">
    <property type="term" value="P:proteolysis"/>
    <property type="evidence" value="ECO:0007669"/>
    <property type="project" value="UniProtKB-KW"/>
</dbReference>
<dbReference type="InterPro" id="IPR027417">
    <property type="entry name" value="P-loop_NTPase"/>
</dbReference>
<name>A0A8S5M9N8_9CAUD</name>
<proteinExistence type="predicted"/>
<organism evidence="1">
    <name type="scientific">Myoviridae sp. ct1Js5</name>
    <dbReference type="NCBI Taxonomy" id="2826601"/>
    <lineage>
        <taxon>Viruses</taxon>
        <taxon>Duplodnaviria</taxon>
        <taxon>Heunggongvirae</taxon>
        <taxon>Uroviricota</taxon>
        <taxon>Caudoviricetes</taxon>
    </lineage>
</organism>